<evidence type="ECO:0000256" key="2">
    <source>
        <dbReference type="SAM" id="MobiDB-lite"/>
    </source>
</evidence>
<evidence type="ECO:0000256" key="1">
    <source>
        <dbReference type="ARBA" id="ARBA00023157"/>
    </source>
</evidence>
<dbReference type="AlphaFoldDB" id="A0A2G8KTR6"/>
<evidence type="ECO:0000259" key="3">
    <source>
        <dbReference type="PROSITE" id="PS51406"/>
    </source>
</evidence>
<keyword evidence="5" id="KW-1185">Reference proteome</keyword>
<dbReference type="PANTHER" id="PTHR19143">
    <property type="entry name" value="FIBRINOGEN/TENASCIN/ANGIOPOEITIN"/>
    <property type="match status" value="1"/>
</dbReference>
<dbReference type="InterPro" id="IPR020837">
    <property type="entry name" value="Fibrinogen_CS"/>
</dbReference>
<dbReference type="EMBL" id="MRZV01000375">
    <property type="protein sequence ID" value="PIK51394.1"/>
    <property type="molecule type" value="Genomic_DNA"/>
</dbReference>
<dbReference type="PROSITE" id="PS51406">
    <property type="entry name" value="FIBRINOGEN_C_2"/>
    <property type="match status" value="1"/>
</dbReference>
<protein>
    <recommendedName>
        <fullName evidence="3">Fibrinogen C-terminal domain-containing protein</fullName>
    </recommendedName>
</protein>
<evidence type="ECO:0000313" key="5">
    <source>
        <dbReference type="Proteomes" id="UP000230750"/>
    </source>
</evidence>
<dbReference type="Gene3D" id="3.90.215.10">
    <property type="entry name" value="Gamma Fibrinogen, chain A, domain 1"/>
    <property type="match status" value="1"/>
</dbReference>
<accession>A0A2G8KTR6</accession>
<dbReference type="InterPro" id="IPR002181">
    <property type="entry name" value="Fibrinogen_a/b/g_C_dom"/>
</dbReference>
<feature type="domain" description="Fibrinogen C-terminal" evidence="3">
    <location>
        <begin position="1"/>
        <end position="200"/>
    </location>
</feature>
<dbReference type="SMART" id="SM00186">
    <property type="entry name" value="FBG"/>
    <property type="match status" value="1"/>
</dbReference>
<organism evidence="4 5">
    <name type="scientific">Stichopus japonicus</name>
    <name type="common">Sea cucumber</name>
    <dbReference type="NCBI Taxonomy" id="307972"/>
    <lineage>
        <taxon>Eukaryota</taxon>
        <taxon>Metazoa</taxon>
        <taxon>Echinodermata</taxon>
        <taxon>Eleutherozoa</taxon>
        <taxon>Echinozoa</taxon>
        <taxon>Holothuroidea</taxon>
        <taxon>Aspidochirotacea</taxon>
        <taxon>Aspidochirotida</taxon>
        <taxon>Stichopodidae</taxon>
        <taxon>Apostichopus</taxon>
    </lineage>
</organism>
<dbReference type="InterPro" id="IPR014716">
    <property type="entry name" value="Fibrinogen_a/b/g_C_1"/>
</dbReference>
<name>A0A2G8KTR6_STIJA</name>
<reference evidence="4 5" key="1">
    <citation type="journal article" date="2017" name="PLoS Biol.">
        <title>The sea cucumber genome provides insights into morphological evolution and visceral regeneration.</title>
        <authorList>
            <person name="Zhang X."/>
            <person name="Sun L."/>
            <person name="Yuan J."/>
            <person name="Sun Y."/>
            <person name="Gao Y."/>
            <person name="Zhang L."/>
            <person name="Li S."/>
            <person name="Dai H."/>
            <person name="Hamel J.F."/>
            <person name="Liu C."/>
            <person name="Yu Y."/>
            <person name="Liu S."/>
            <person name="Lin W."/>
            <person name="Guo K."/>
            <person name="Jin S."/>
            <person name="Xu P."/>
            <person name="Storey K.B."/>
            <person name="Huan P."/>
            <person name="Zhang T."/>
            <person name="Zhou Y."/>
            <person name="Zhang J."/>
            <person name="Lin C."/>
            <person name="Li X."/>
            <person name="Xing L."/>
            <person name="Huo D."/>
            <person name="Sun M."/>
            <person name="Wang L."/>
            <person name="Mercier A."/>
            <person name="Li F."/>
            <person name="Yang H."/>
            <person name="Xiang J."/>
        </authorList>
    </citation>
    <scope>NUCLEOTIDE SEQUENCE [LARGE SCALE GENOMIC DNA]</scope>
    <source>
        <strain evidence="4">Shaxun</strain>
        <tissue evidence="4">Muscle</tissue>
    </source>
</reference>
<dbReference type="InterPro" id="IPR036056">
    <property type="entry name" value="Fibrinogen-like_C"/>
</dbReference>
<comment type="caution">
    <text evidence="4">The sequence shown here is derived from an EMBL/GenBank/DDBJ whole genome shotgun (WGS) entry which is preliminary data.</text>
</comment>
<dbReference type="PROSITE" id="PS00514">
    <property type="entry name" value="FIBRINOGEN_C_1"/>
    <property type="match status" value="1"/>
</dbReference>
<dbReference type="InterPro" id="IPR050373">
    <property type="entry name" value="Fibrinogen_C-term_domain"/>
</dbReference>
<evidence type="ECO:0000313" key="4">
    <source>
        <dbReference type="EMBL" id="PIK51394.1"/>
    </source>
</evidence>
<dbReference type="SUPFAM" id="SSF56496">
    <property type="entry name" value="Fibrinogen C-terminal domain-like"/>
    <property type="match status" value="1"/>
</dbReference>
<dbReference type="Proteomes" id="UP000230750">
    <property type="component" value="Unassembled WGS sequence"/>
</dbReference>
<proteinExistence type="predicted"/>
<keyword evidence="1" id="KW-1015">Disulfide bond</keyword>
<sequence length="200" mass="22917">MTPGHMTEPPSPHPSIPHSPSSGFRLDPIPVFQRRMDGSVDFYRNWTDYKQGFGQADQEFWIGNEKLYYLTNQELCELRIDFVNNLGDPYFAKFDSFRTSNESDQFRLETLGNYSGNSDDPFENGYAMRRHLGIGFSTLDRDNDNKASGHCARDSNKGGWWYDACASSNLNGPYITKMSWKNLRGGNANIKFTEMKVRPI</sequence>
<dbReference type="GO" id="GO:0005615">
    <property type="term" value="C:extracellular space"/>
    <property type="evidence" value="ECO:0007669"/>
    <property type="project" value="TreeGrafter"/>
</dbReference>
<dbReference type="Pfam" id="PF00147">
    <property type="entry name" value="Fibrinogen_C"/>
    <property type="match status" value="1"/>
</dbReference>
<dbReference type="OrthoDB" id="6145874at2759"/>
<gene>
    <name evidence="4" type="ORF">BSL78_11716</name>
</gene>
<dbReference type="STRING" id="307972.A0A2G8KTR6"/>
<feature type="region of interest" description="Disordered" evidence="2">
    <location>
        <begin position="1"/>
        <end position="22"/>
    </location>
</feature>